<comment type="cofactor">
    <cofactor evidence="1">
        <name>Mg(2+)</name>
        <dbReference type="ChEBI" id="CHEBI:18420"/>
    </cofactor>
</comment>
<evidence type="ECO:0000256" key="5">
    <source>
        <dbReference type="ARBA" id="ARBA00022842"/>
    </source>
</evidence>
<name>A0ABZ1ZVT2_STRNV</name>
<dbReference type="SUPFAM" id="SSF56784">
    <property type="entry name" value="HAD-like"/>
    <property type="match status" value="1"/>
</dbReference>
<dbReference type="InterPro" id="IPR036412">
    <property type="entry name" value="HAD-like_sf"/>
</dbReference>
<protein>
    <recommendedName>
        <fullName evidence="10">Beta-phosphoglucomutase</fullName>
        <ecNumber evidence="9">5.4.2.6</ecNumber>
    </recommendedName>
</protein>
<dbReference type="EMBL" id="CP109495">
    <property type="protein sequence ID" value="WUX50565.1"/>
    <property type="molecule type" value="Genomic_DNA"/>
</dbReference>
<dbReference type="Gene3D" id="3.40.50.1000">
    <property type="entry name" value="HAD superfamily/HAD-like"/>
    <property type="match status" value="1"/>
</dbReference>
<dbReference type="InterPro" id="IPR006439">
    <property type="entry name" value="HAD-SF_hydro_IA"/>
</dbReference>
<keyword evidence="6" id="KW-0413">Isomerase</keyword>
<dbReference type="PANTHER" id="PTHR46193:SF18">
    <property type="entry name" value="HEXITOL PHOSPHATASE B"/>
    <property type="match status" value="1"/>
</dbReference>
<keyword evidence="12" id="KW-1185">Reference proteome</keyword>
<dbReference type="InterPro" id="IPR010976">
    <property type="entry name" value="B-phosphoglucomutase_hydrolase"/>
</dbReference>
<dbReference type="PANTHER" id="PTHR46193">
    <property type="entry name" value="6-PHOSPHOGLUCONATE PHOSPHATASE"/>
    <property type="match status" value="1"/>
</dbReference>
<evidence type="ECO:0000256" key="9">
    <source>
        <dbReference type="ARBA" id="ARBA00044968"/>
    </source>
</evidence>
<dbReference type="Gene3D" id="1.10.150.240">
    <property type="entry name" value="Putative phosphatase, domain 2"/>
    <property type="match status" value="1"/>
</dbReference>
<gene>
    <name evidence="11" type="ORF">OG442_02790</name>
</gene>
<dbReference type="InterPro" id="IPR023198">
    <property type="entry name" value="PGP-like_dom2"/>
</dbReference>
<keyword evidence="4" id="KW-0479">Metal-binding</keyword>
<evidence type="ECO:0000256" key="8">
    <source>
        <dbReference type="ARBA" id="ARBA00044926"/>
    </source>
</evidence>
<evidence type="ECO:0000256" key="3">
    <source>
        <dbReference type="ARBA" id="ARBA00022553"/>
    </source>
</evidence>
<dbReference type="RefSeq" id="WP_329074188.1">
    <property type="nucleotide sequence ID" value="NZ_CP109483.1"/>
</dbReference>
<keyword evidence="3" id="KW-0597">Phosphoprotein</keyword>
<dbReference type="Pfam" id="PF00702">
    <property type="entry name" value="Hydrolase"/>
    <property type="match status" value="1"/>
</dbReference>
<evidence type="ECO:0000256" key="10">
    <source>
        <dbReference type="ARBA" id="ARBA00044991"/>
    </source>
</evidence>
<dbReference type="GeneID" id="91346610"/>
<evidence type="ECO:0000313" key="11">
    <source>
        <dbReference type="EMBL" id="WUX50565.1"/>
    </source>
</evidence>
<proteinExistence type="inferred from homology"/>
<evidence type="ECO:0000256" key="2">
    <source>
        <dbReference type="ARBA" id="ARBA00006171"/>
    </source>
</evidence>
<dbReference type="NCBIfam" id="TIGR01509">
    <property type="entry name" value="HAD-SF-IA-v3"/>
    <property type="match status" value="1"/>
</dbReference>
<comment type="catalytic activity">
    <reaction evidence="8">
        <text>beta-D-glucose 1-phosphate = beta-D-glucose 6-phosphate</text>
        <dbReference type="Rhea" id="RHEA:20113"/>
        <dbReference type="ChEBI" id="CHEBI:57684"/>
        <dbReference type="ChEBI" id="CHEBI:58247"/>
        <dbReference type="EC" id="5.4.2.6"/>
    </reaction>
</comment>
<dbReference type="EC" id="5.4.2.6" evidence="9"/>
<evidence type="ECO:0000256" key="6">
    <source>
        <dbReference type="ARBA" id="ARBA00023235"/>
    </source>
</evidence>
<dbReference type="PRINTS" id="PR00413">
    <property type="entry name" value="HADHALOGNASE"/>
</dbReference>
<dbReference type="InterPro" id="IPR023214">
    <property type="entry name" value="HAD_sf"/>
</dbReference>
<accession>A0ABZ1ZVT2</accession>
<evidence type="ECO:0000256" key="1">
    <source>
        <dbReference type="ARBA" id="ARBA00001946"/>
    </source>
</evidence>
<dbReference type="SFLD" id="SFLDS00003">
    <property type="entry name" value="Haloacid_Dehalogenase"/>
    <property type="match status" value="1"/>
</dbReference>
<keyword evidence="11" id="KW-0378">Hydrolase</keyword>
<dbReference type="NCBIfam" id="TIGR02009">
    <property type="entry name" value="PGMB-YQAB-SF"/>
    <property type="match status" value="1"/>
</dbReference>
<evidence type="ECO:0000256" key="4">
    <source>
        <dbReference type="ARBA" id="ARBA00022723"/>
    </source>
</evidence>
<dbReference type="Proteomes" id="UP001432209">
    <property type="component" value="Chromosome"/>
</dbReference>
<keyword evidence="7" id="KW-0119">Carbohydrate metabolism</keyword>
<organism evidence="11 12">
    <name type="scientific">Streptomyces niveus</name>
    <name type="common">Streptomyces spheroides</name>
    <dbReference type="NCBI Taxonomy" id="193462"/>
    <lineage>
        <taxon>Bacteria</taxon>
        <taxon>Bacillati</taxon>
        <taxon>Actinomycetota</taxon>
        <taxon>Actinomycetes</taxon>
        <taxon>Kitasatosporales</taxon>
        <taxon>Streptomycetaceae</taxon>
        <taxon>Streptomyces</taxon>
    </lineage>
</organism>
<sequence>MTKLGLPGSIQACLFDLDGVITRTAVVHAAAWKETFDEFLRERDGAGFRPFDAVADYNQFVDGLPRADGVRAFLASRGIKLPEGAPDDPPDSDTVQGLGNRKNEGLLKRIKAGGVEAYDGSLRYIRAVRAGGLRTAVVSSSTNCRDILKAIDAESLFDTRVDGVVAAERGLPGKPDPAPFLAAAQDLGVEASAAAVFEDALAGMEAGRAGHFGYVVGVDRVGQADALRAHGADTVVTDLADLADSAAPADQEPQA</sequence>
<keyword evidence="5" id="KW-0460">Magnesium</keyword>
<comment type="similarity">
    <text evidence="2">Belongs to the HAD-like hydrolase superfamily. CbbY/CbbZ/Gph/YieH family.</text>
</comment>
<dbReference type="SFLD" id="SFLDG01129">
    <property type="entry name" value="C1.5:_HAD__Beta-PGM__Phosphata"/>
    <property type="match status" value="1"/>
</dbReference>
<dbReference type="InterPro" id="IPR051600">
    <property type="entry name" value="Beta-PGM-like"/>
</dbReference>
<reference evidence="11" key="1">
    <citation type="submission" date="2022-10" db="EMBL/GenBank/DDBJ databases">
        <title>The complete genomes of actinobacterial strains from the NBC collection.</title>
        <authorList>
            <person name="Joergensen T.S."/>
            <person name="Alvarez Arevalo M."/>
            <person name="Sterndorff E.B."/>
            <person name="Faurdal D."/>
            <person name="Vuksanovic O."/>
            <person name="Mourched A.-S."/>
            <person name="Charusanti P."/>
            <person name="Shaw S."/>
            <person name="Blin K."/>
            <person name="Weber T."/>
        </authorList>
    </citation>
    <scope>NUCLEOTIDE SEQUENCE</scope>
    <source>
        <strain evidence="11">NBC_01432</strain>
    </source>
</reference>
<evidence type="ECO:0000313" key="12">
    <source>
        <dbReference type="Proteomes" id="UP001432209"/>
    </source>
</evidence>
<evidence type="ECO:0000256" key="7">
    <source>
        <dbReference type="ARBA" id="ARBA00023277"/>
    </source>
</evidence>
<dbReference type="GO" id="GO:0016787">
    <property type="term" value="F:hydrolase activity"/>
    <property type="evidence" value="ECO:0007669"/>
    <property type="project" value="UniProtKB-KW"/>
</dbReference>